<feature type="transmembrane region" description="Helical" evidence="7">
    <location>
        <begin position="124"/>
        <end position="150"/>
    </location>
</feature>
<accession>A0A2V2N2F0</accession>
<comment type="subcellular location">
    <subcellularLocation>
        <location evidence="1 7">Cell membrane</location>
        <topology evidence="1 7">Multi-pass membrane protein</topology>
    </subcellularLocation>
</comment>
<keyword evidence="6 7" id="KW-0472">Membrane</keyword>
<evidence type="ECO:0000313" key="10">
    <source>
        <dbReference type="Proteomes" id="UP000245657"/>
    </source>
</evidence>
<dbReference type="PANTHER" id="PTHR43386:SF1">
    <property type="entry name" value="D,D-DIPEPTIDE TRANSPORT SYSTEM PERMEASE PROTEIN DDPC-RELATED"/>
    <property type="match status" value="1"/>
</dbReference>
<dbReference type="EMBL" id="QGMY01000002">
    <property type="protein sequence ID" value="PWR74464.1"/>
    <property type="molecule type" value="Genomic_DNA"/>
</dbReference>
<dbReference type="GeneID" id="97549860"/>
<dbReference type="GO" id="GO:0005886">
    <property type="term" value="C:plasma membrane"/>
    <property type="evidence" value="ECO:0007669"/>
    <property type="project" value="UniProtKB-SubCell"/>
</dbReference>
<dbReference type="OrthoDB" id="312811at2157"/>
<keyword evidence="5 7" id="KW-1133">Transmembrane helix</keyword>
<keyword evidence="4 7" id="KW-0812">Transmembrane</keyword>
<evidence type="ECO:0000256" key="1">
    <source>
        <dbReference type="ARBA" id="ARBA00004651"/>
    </source>
</evidence>
<keyword evidence="3" id="KW-1003">Cell membrane</keyword>
<feature type="transmembrane region" description="Helical" evidence="7">
    <location>
        <begin position="245"/>
        <end position="266"/>
    </location>
</feature>
<dbReference type="InterPro" id="IPR050366">
    <property type="entry name" value="BP-dependent_transpt_permease"/>
</dbReference>
<reference evidence="9 10" key="1">
    <citation type="submission" date="2018-05" db="EMBL/GenBank/DDBJ databases">
        <title>Draft genome of Methanospirillum lacunae Ki8-1.</title>
        <authorList>
            <person name="Dueholm M.S."/>
            <person name="Nielsen P.H."/>
            <person name="Bakmann L.F."/>
            <person name="Otzen D.E."/>
        </authorList>
    </citation>
    <scope>NUCLEOTIDE SEQUENCE [LARGE SCALE GENOMIC DNA]</scope>
    <source>
        <strain evidence="9 10">Ki8-1</strain>
    </source>
</reference>
<evidence type="ECO:0000256" key="3">
    <source>
        <dbReference type="ARBA" id="ARBA00022475"/>
    </source>
</evidence>
<evidence type="ECO:0000256" key="2">
    <source>
        <dbReference type="ARBA" id="ARBA00022448"/>
    </source>
</evidence>
<evidence type="ECO:0000256" key="5">
    <source>
        <dbReference type="ARBA" id="ARBA00022989"/>
    </source>
</evidence>
<dbReference type="CDD" id="cd06261">
    <property type="entry name" value="TM_PBP2"/>
    <property type="match status" value="1"/>
</dbReference>
<dbReference type="InterPro" id="IPR035906">
    <property type="entry name" value="MetI-like_sf"/>
</dbReference>
<comment type="similarity">
    <text evidence="7">Belongs to the binding-protein-dependent transport system permease family.</text>
</comment>
<dbReference type="PROSITE" id="PS50928">
    <property type="entry name" value="ABC_TM1"/>
    <property type="match status" value="1"/>
</dbReference>
<name>A0A2V2N2F0_9EURY</name>
<dbReference type="InterPro" id="IPR000515">
    <property type="entry name" value="MetI-like"/>
</dbReference>
<evidence type="ECO:0000256" key="7">
    <source>
        <dbReference type="RuleBase" id="RU363032"/>
    </source>
</evidence>
<dbReference type="GO" id="GO:0055085">
    <property type="term" value="P:transmembrane transport"/>
    <property type="evidence" value="ECO:0007669"/>
    <property type="project" value="InterPro"/>
</dbReference>
<dbReference type="Pfam" id="PF00528">
    <property type="entry name" value="BPD_transp_1"/>
    <property type="match status" value="1"/>
</dbReference>
<evidence type="ECO:0000256" key="6">
    <source>
        <dbReference type="ARBA" id="ARBA00023136"/>
    </source>
</evidence>
<keyword evidence="10" id="KW-1185">Reference proteome</keyword>
<gene>
    <name evidence="9" type="ORF">DK846_04785</name>
</gene>
<proteinExistence type="inferred from homology"/>
<dbReference type="AlphaFoldDB" id="A0A2V2N2F0"/>
<dbReference type="RefSeq" id="WP_109967743.1">
    <property type="nucleotide sequence ID" value="NZ_CP176093.1"/>
</dbReference>
<evidence type="ECO:0000259" key="8">
    <source>
        <dbReference type="PROSITE" id="PS50928"/>
    </source>
</evidence>
<dbReference type="SUPFAM" id="SSF161098">
    <property type="entry name" value="MetI-like"/>
    <property type="match status" value="1"/>
</dbReference>
<evidence type="ECO:0000313" key="9">
    <source>
        <dbReference type="EMBL" id="PWR74464.1"/>
    </source>
</evidence>
<protein>
    <submittedName>
        <fullName evidence="9">ABC transporter permease</fullName>
    </submittedName>
</protein>
<keyword evidence="2 7" id="KW-0813">Transport</keyword>
<dbReference type="PANTHER" id="PTHR43386">
    <property type="entry name" value="OLIGOPEPTIDE TRANSPORT SYSTEM PERMEASE PROTEIN APPC"/>
    <property type="match status" value="1"/>
</dbReference>
<feature type="domain" description="ABC transmembrane type-1" evidence="8">
    <location>
        <begin position="75"/>
        <end position="266"/>
    </location>
</feature>
<evidence type="ECO:0000256" key="4">
    <source>
        <dbReference type="ARBA" id="ARBA00022692"/>
    </source>
</evidence>
<dbReference type="Gene3D" id="1.10.3720.10">
    <property type="entry name" value="MetI-like"/>
    <property type="match status" value="1"/>
</dbReference>
<feature type="transmembrane region" description="Helical" evidence="7">
    <location>
        <begin position="16"/>
        <end position="37"/>
    </location>
</feature>
<dbReference type="Proteomes" id="UP000245657">
    <property type="component" value="Unassembled WGS sequence"/>
</dbReference>
<feature type="transmembrane region" description="Helical" evidence="7">
    <location>
        <begin position="79"/>
        <end position="104"/>
    </location>
</feature>
<sequence>MKFSIYQGYEKYLQPGVIWAVIILGLFLLCAIFPAAISGNENSKRYKPFLYPTSDHILGTDDVGHDIFSVVVYSARVSLIIAFSAGFISVMIGLVIGLAAGYFSGIIDDLLMGLTDLVLIVPKIPVIILIAAITRPSILLLILVLGFLSWETTARMVRSRVMQVTGSGFILSSKTFGFSPGWIMTRDIVPVLYPVILPKLMIVVAGALISEASLSFLGLSDPTMNSWGKMIADAFSHGGFIRNMWWWYGPPAICIILMILACVRIGSIWETKQTERAFD</sequence>
<comment type="caution">
    <text evidence="9">The sequence shown here is derived from an EMBL/GenBank/DDBJ whole genome shotgun (WGS) entry which is preliminary data.</text>
</comment>
<organism evidence="9 10">
    <name type="scientific">Methanospirillum lacunae</name>
    <dbReference type="NCBI Taxonomy" id="668570"/>
    <lineage>
        <taxon>Archaea</taxon>
        <taxon>Methanobacteriati</taxon>
        <taxon>Methanobacteriota</taxon>
        <taxon>Stenosarchaea group</taxon>
        <taxon>Methanomicrobia</taxon>
        <taxon>Methanomicrobiales</taxon>
        <taxon>Methanospirillaceae</taxon>
        <taxon>Methanospirillum</taxon>
    </lineage>
</organism>